<dbReference type="Pfam" id="PF10604">
    <property type="entry name" value="Polyketide_cyc2"/>
    <property type="match status" value="1"/>
</dbReference>
<dbReference type="InterPro" id="IPR019587">
    <property type="entry name" value="Polyketide_cyclase/dehydratase"/>
</dbReference>
<evidence type="ECO:0008006" key="3">
    <source>
        <dbReference type="Google" id="ProtNLM"/>
    </source>
</evidence>
<proteinExistence type="predicted"/>
<dbReference type="InterPro" id="IPR023393">
    <property type="entry name" value="START-like_dom_sf"/>
</dbReference>
<name>A0ABP7HXG5_9ACTN</name>
<dbReference type="Gene3D" id="3.30.530.20">
    <property type="match status" value="1"/>
</dbReference>
<keyword evidence="2" id="KW-1185">Reference proteome</keyword>
<comment type="caution">
    <text evidence="1">The sequence shown here is derived from an EMBL/GenBank/DDBJ whole genome shotgun (WGS) entry which is preliminary data.</text>
</comment>
<reference evidence="2" key="1">
    <citation type="journal article" date="2019" name="Int. J. Syst. Evol. Microbiol.">
        <title>The Global Catalogue of Microorganisms (GCM) 10K type strain sequencing project: providing services to taxonomists for standard genome sequencing and annotation.</title>
        <authorList>
            <consortium name="The Broad Institute Genomics Platform"/>
            <consortium name="The Broad Institute Genome Sequencing Center for Infectious Disease"/>
            <person name="Wu L."/>
            <person name="Ma J."/>
        </authorList>
    </citation>
    <scope>NUCLEOTIDE SEQUENCE [LARGE SCALE GENOMIC DNA]</scope>
    <source>
        <strain evidence="2">JCM 16953</strain>
    </source>
</reference>
<gene>
    <name evidence="1" type="ORF">GCM10022242_07080</name>
</gene>
<accession>A0ABP7HXG5</accession>
<evidence type="ECO:0000313" key="1">
    <source>
        <dbReference type="EMBL" id="GAA3806660.1"/>
    </source>
</evidence>
<organism evidence="1 2">
    <name type="scientific">Nocardioides panacisoli</name>
    <dbReference type="NCBI Taxonomy" id="627624"/>
    <lineage>
        <taxon>Bacteria</taxon>
        <taxon>Bacillati</taxon>
        <taxon>Actinomycetota</taxon>
        <taxon>Actinomycetes</taxon>
        <taxon>Propionibacteriales</taxon>
        <taxon>Nocardioidaceae</taxon>
        <taxon>Nocardioides</taxon>
    </lineage>
</organism>
<evidence type="ECO:0000313" key="2">
    <source>
        <dbReference type="Proteomes" id="UP001501821"/>
    </source>
</evidence>
<dbReference type="EMBL" id="BAABAH010000002">
    <property type="protein sequence ID" value="GAA3806660.1"/>
    <property type="molecule type" value="Genomic_DNA"/>
</dbReference>
<protein>
    <recommendedName>
        <fullName evidence="3">SRPBCC family protein</fullName>
    </recommendedName>
</protein>
<dbReference type="CDD" id="cd07821">
    <property type="entry name" value="PYR_PYL_RCAR_like"/>
    <property type="match status" value="1"/>
</dbReference>
<dbReference type="RefSeq" id="WP_344772420.1">
    <property type="nucleotide sequence ID" value="NZ_BAABAH010000002.1"/>
</dbReference>
<dbReference type="Proteomes" id="UP001501821">
    <property type="component" value="Unassembled WGS sequence"/>
</dbReference>
<sequence length="142" mass="14805">MQTTSTATVSATPDQVWSVLCDHEGMAHWGPGLKVSLRKEGTGDRNGVGAVREINAPGPAPAIVEEITAFEPGRKLGYRALGGVPLRNYSGEVVLSPSGAVTTIAYTVSADSRIPVLDRIAVAGISKVLLTALVRRVRAVAS</sequence>
<dbReference type="SUPFAM" id="SSF55961">
    <property type="entry name" value="Bet v1-like"/>
    <property type="match status" value="1"/>
</dbReference>